<evidence type="ECO:0000313" key="4">
    <source>
        <dbReference type="EMBL" id="JAB55365.1"/>
    </source>
</evidence>
<dbReference type="InterPro" id="IPR001611">
    <property type="entry name" value="Leu-rich_rpt"/>
</dbReference>
<dbReference type="GO" id="GO:0005615">
    <property type="term" value="C:extracellular space"/>
    <property type="evidence" value="ECO:0007669"/>
    <property type="project" value="TreeGrafter"/>
</dbReference>
<dbReference type="EMBL" id="GANO01004506">
    <property type="protein sequence ID" value="JAB55365.1"/>
    <property type="molecule type" value="mRNA"/>
</dbReference>
<dbReference type="InterPro" id="IPR050333">
    <property type="entry name" value="SLRP"/>
</dbReference>
<feature type="transmembrane region" description="Helical" evidence="3">
    <location>
        <begin position="301"/>
        <end position="322"/>
    </location>
</feature>
<dbReference type="SUPFAM" id="SSF52058">
    <property type="entry name" value="L domain-like"/>
    <property type="match status" value="1"/>
</dbReference>
<feature type="transmembrane region" description="Helical" evidence="3">
    <location>
        <begin position="12"/>
        <end position="33"/>
    </location>
</feature>
<keyword evidence="3" id="KW-0812">Transmembrane</keyword>
<dbReference type="PANTHER" id="PTHR45712:SF22">
    <property type="entry name" value="INSULIN-LIKE GROWTH FACTOR-BINDING PROTEIN COMPLEX ACID LABILE SUBUNIT"/>
    <property type="match status" value="1"/>
</dbReference>
<proteinExistence type="evidence at transcript level"/>
<dbReference type="Gene3D" id="3.80.10.10">
    <property type="entry name" value="Ribonuclease Inhibitor"/>
    <property type="match status" value="2"/>
</dbReference>
<evidence type="ECO:0000256" key="3">
    <source>
        <dbReference type="SAM" id="Phobius"/>
    </source>
</evidence>
<evidence type="ECO:0000256" key="2">
    <source>
        <dbReference type="ARBA" id="ARBA00022737"/>
    </source>
</evidence>
<organism evidence="4">
    <name type="scientific">Corethrella appendiculata</name>
    <dbReference type="NCBI Taxonomy" id="1370023"/>
    <lineage>
        <taxon>Eukaryota</taxon>
        <taxon>Metazoa</taxon>
        <taxon>Ecdysozoa</taxon>
        <taxon>Arthropoda</taxon>
        <taxon>Hexapoda</taxon>
        <taxon>Insecta</taxon>
        <taxon>Pterygota</taxon>
        <taxon>Neoptera</taxon>
        <taxon>Endopterygota</taxon>
        <taxon>Diptera</taxon>
        <taxon>Nematocera</taxon>
        <taxon>Culicoidea</taxon>
        <taxon>Chaoboridae</taxon>
        <taxon>Corethrella</taxon>
    </lineage>
</organism>
<keyword evidence="2" id="KW-0677">Repeat</keyword>
<dbReference type="PANTHER" id="PTHR45712">
    <property type="entry name" value="AGAP008170-PA"/>
    <property type="match status" value="1"/>
</dbReference>
<dbReference type="Pfam" id="PF13855">
    <property type="entry name" value="LRR_8"/>
    <property type="match status" value="1"/>
</dbReference>
<evidence type="ECO:0000256" key="1">
    <source>
        <dbReference type="ARBA" id="ARBA00022614"/>
    </source>
</evidence>
<name>U5EE05_9DIPT</name>
<accession>U5EE05</accession>
<keyword evidence="1" id="KW-0433">Leucine-rich repeat</keyword>
<dbReference type="AlphaFoldDB" id="U5EE05"/>
<keyword evidence="3" id="KW-0472">Membrane</keyword>
<dbReference type="SMART" id="SM00369">
    <property type="entry name" value="LRR_TYP"/>
    <property type="match status" value="3"/>
</dbReference>
<sequence>MIQCRNWRNLYSFQLNILLLLFIINETIGFATLPADLDKPKKCSFERTYKLTGYNCENLNLKEIPQTGLRTNFEIFDLSYNRIRELQRDSFARYTDVKYLYLFENMIQFIEKDAFADLTGLEALDISHNALTTIPLELFNLPLLRNLYVQGNALYELNRELDTLEKPIRAPLQIINLAECRLTKIPNFGILPDLWQLNISSNPLLDITLQQFAPFCNLKKLDWNETRIDMCTCQLITVNLRKRLVTIESNAIHCDPEYSPPGSCPENEKKDSQSISNSTDYEQCLAIRKSRQLNKQAKTTWFTIAAAFASCILVFILVLFYFHRKNVKRIKEKQNQIKPVYAVSEPGTGNRDKLLMNTE</sequence>
<reference evidence="4" key="1">
    <citation type="journal article" date="2014" name="Insect Biochem. Mol. Biol.">
        <title>An insight into the sialome of the frog biting fly, Corethrella appendiculata.</title>
        <authorList>
            <person name="Ribeiro J.M.C."/>
            <person name="Chagas A.C."/>
            <person name="Pham V.M."/>
            <person name="Lounibos L.P."/>
            <person name="Calvo E."/>
        </authorList>
    </citation>
    <scope>NUCLEOTIDE SEQUENCE</scope>
    <source>
        <tissue evidence="4">Salivary glands</tissue>
    </source>
</reference>
<dbReference type="InterPro" id="IPR032675">
    <property type="entry name" value="LRR_dom_sf"/>
</dbReference>
<keyword evidence="3" id="KW-1133">Transmembrane helix</keyword>
<protein>
    <submittedName>
        <fullName evidence="4">Putative membrane glycoprotein lig-1</fullName>
    </submittedName>
</protein>
<dbReference type="PROSITE" id="PS51450">
    <property type="entry name" value="LRR"/>
    <property type="match status" value="1"/>
</dbReference>
<dbReference type="InterPro" id="IPR003591">
    <property type="entry name" value="Leu-rich_rpt_typical-subtyp"/>
</dbReference>